<organism evidence="1">
    <name type="scientific">bioreactor metagenome</name>
    <dbReference type="NCBI Taxonomy" id="1076179"/>
    <lineage>
        <taxon>unclassified sequences</taxon>
        <taxon>metagenomes</taxon>
        <taxon>ecological metagenomes</taxon>
    </lineage>
</organism>
<gene>
    <name evidence="1" type="ORF">SDC9_188935</name>
</gene>
<evidence type="ECO:0000313" key="1">
    <source>
        <dbReference type="EMBL" id="MPN41389.1"/>
    </source>
</evidence>
<accession>A0A645HT56</accession>
<protein>
    <submittedName>
        <fullName evidence="1">Uncharacterized protein</fullName>
    </submittedName>
</protein>
<name>A0A645HT56_9ZZZZ</name>
<sequence>MGYSSTFTNESLSELHNRIENNTEVLGNSILEEIKTNTGQINETIISNKDEITKEFRQIHKEALGYPPALVLLKK</sequence>
<dbReference type="AlphaFoldDB" id="A0A645HT56"/>
<dbReference type="EMBL" id="VSSQ01098385">
    <property type="protein sequence ID" value="MPN41389.1"/>
    <property type="molecule type" value="Genomic_DNA"/>
</dbReference>
<reference evidence="1" key="1">
    <citation type="submission" date="2019-08" db="EMBL/GenBank/DDBJ databases">
        <authorList>
            <person name="Kucharzyk K."/>
            <person name="Murdoch R.W."/>
            <person name="Higgins S."/>
            <person name="Loffler F."/>
        </authorList>
    </citation>
    <scope>NUCLEOTIDE SEQUENCE</scope>
</reference>
<proteinExistence type="predicted"/>
<comment type="caution">
    <text evidence="1">The sequence shown here is derived from an EMBL/GenBank/DDBJ whole genome shotgun (WGS) entry which is preliminary data.</text>
</comment>